<protein>
    <submittedName>
        <fullName evidence="3">D-amino acid dehydrogenase</fullName>
        <ecNumber evidence="3">1.4.99.-</ecNumber>
    </submittedName>
</protein>
<proteinExistence type="predicted"/>
<evidence type="ECO:0000259" key="2">
    <source>
        <dbReference type="Pfam" id="PF01266"/>
    </source>
</evidence>
<organism evidence="3 4">
    <name type="scientific">Granulosicoccus antarcticus IMCC3135</name>
    <dbReference type="NCBI Taxonomy" id="1192854"/>
    <lineage>
        <taxon>Bacteria</taxon>
        <taxon>Pseudomonadati</taxon>
        <taxon>Pseudomonadota</taxon>
        <taxon>Gammaproteobacteria</taxon>
        <taxon>Chromatiales</taxon>
        <taxon>Granulosicoccaceae</taxon>
        <taxon>Granulosicoccus</taxon>
    </lineage>
</organism>
<dbReference type="OrthoDB" id="9772081at2"/>
<dbReference type="KEGG" id="gai:IMCC3135_26475"/>
<sequence length="455" mass="50846">MNSKSFDVAVIGCGSIGLATAYYLSRFHGISNIALIDCGQPMAFTSAQSGENYRNWWPHPSMVSFTNRSIDLLEDIARETDNRINMNRRGYALATRESNIDELLQQLHDGLGDEAESLLRFHDDSQASSYERPLKADWQGVREGVDILRNPDLIKTTFPSYATDIQTVIHIRRGGDISGQQLGMHMLEYLREKGAQRINGTVKAIKHKGDFTLELIGETGRRSISAGKIVNAAGPFANDIARMLDTSLPVFNTFQQKIAFEDRQQLIPRDMPFSIDLDGQDIDWLEDEREMLLEDPDFRWLAESMPGAIHCRPDGGDAGRWIKLGWAYNQNPAEPTRQLPLDDHYPDVVLRGAARLNPSLKAYYGQLPRNMHHYGGWYTMTEENWPLIGPMGVEGAFMNCALSGFGTMSACAAGELCAAWVTGAELPSYASDFSLSRRDDEALMEQLKACNKGIL</sequence>
<dbReference type="Pfam" id="PF01266">
    <property type="entry name" value="DAO"/>
    <property type="match status" value="1"/>
</dbReference>
<accession>A0A2Z2P223</accession>
<dbReference type="SUPFAM" id="SSF51905">
    <property type="entry name" value="FAD/NAD(P)-binding domain"/>
    <property type="match status" value="1"/>
</dbReference>
<dbReference type="Gene3D" id="3.30.9.10">
    <property type="entry name" value="D-Amino Acid Oxidase, subunit A, domain 2"/>
    <property type="match status" value="1"/>
</dbReference>
<dbReference type="PANTHER" id="PTHR13847:SF287">
    <property type="entry name" value="FAD-DEPENDENT OXIDOREDUCTASE DOMAIN-CONTAINING PROTEIN 1"/>
    <property type="match status" value="1"/>
</dbReference>
<dbReference type="InterPro" id="IPR036188">
    <property type="entry name" value="FAD/NAD-bd_sf"/>
</dbReference>
<dbReference type="Gene3D" id="3.50.50.60">
    <property type="entry name" value="FAD/NAD(P)-binding domain"/>
    <property type="match status" value="2"/>
</dbReference>
<dbReference type="GO" id="GO:0005737">
    <property type="term" value="C:cytoplasm"/>
    <property type="evidence" value="ECO:0007669"/>
    <property type="project" value="TreeGrafter"/>
</dbReference>
<dbReference type="Proteomes" id="UP000250079">
    <property type="component" value="Chromosome"/>
</dbReference>
<dbReference type="EMBL" id="CP018632">
    <property type="protein sequence ID" value="ASJ75350.1"/>
    <property type="molecule type" value="Genomic_DNA"/>
</dbReference>
<gene>
    <name evidence="3" type="primary">dadA_1</name>
    <name evidence="3" type="ORF">IMCC3135_26475</name>
</gene>
<evidence type="ECO:0000313" key="3">
    <source>
        <dbReference type="EMBL" id="ASJ75350.1"/>
    </source>
</evidence>
<dbReference type="InterPro" id="IPR006076">
    <property type="entry name" value="FAD-dep_OxRdtase"/>
</dbReference>
<evidence type="ECO:0000313" key="4">
    <source>
        <dbReference type="Proteomes" id="UP000250079"/>
    </source>
</evidence>
<keyword evidence="4" id="KW-1185">Reference proteome</keyword>
<dbReference type="GO" id="GO:0016491">
    <property type="term" value="F:oxidoreductase activity"/>
    <property type="evidence" value="ECO:0007669"/>
    <property type="project" value="UniProtKB-KW"/>
</dbReference>
<dbReference type="AlphaFoldDB" id="A0A2Z2P223"/>
<dbReference type="RefSeq" id="WP_088920274.1">
    <property type="nucleotide sequence ID" value="NZ_CP018632.1"/>
</dbReference>
<feature type="domain" description="FAD dependent oxidoreductase" evidence="2">
    <location>
        <begin position="7"/>
        <end position="420"/>
    </location>
</feature>
<keyword evidence="1 3" id="KW-0560">Oxidoreductase</keyword>
<name>A0A2Z2P223_9GAMM</name>
<dbReference type="EC" id="1.4.99.-" evidence="3"/>
<reference evidence="3 4" key="1">
    <citation type="submission" date="2016-12" db="EMBL/GenBank/DDBJ databases">
        <authorList>
            <person name="Song W.-J."/>
            <person name="Kurnit D.M."/>
        </authorList>
    </citation>
    <scope>NUCLEOTIDE SEQUENCE [LARGE SCALE GENOMIC DNA]</scope>
    <source>
        <strain evidence="3 4">IMCC3135</strain>
    </source>
</reference>
<evidence type="ECO:0000256" key="1">
    <source>
        <dbReference type="ARBA" id="ARBA00023002"/>
    </source>
</evidence>
<dbReference type="PANTHER" id="PTHR13847">
    <property type="entry name" value="SARCOSINE DEHYDROGENASE-RELATED"/>
    <property type="match status" value="1"/>
</dbReference>